<dbReference type="AlphaFoldDB" id="A0A4D7AW13"/>
<dbReference type="PANTHER" id="PTHR30413">
    <property type="entry name" value="INNER MEMBRANE TRANSPORT PERMEASE"/>
    <property type="match status" value="1"/>
</dbReference>
<evidence type="ECO:0000256" key="2">
    <source>
        <dbReference type="ARBA" id="ARBA00022448"/>
    </source>
</evidence>
<keyword evidence="5" id="KW-1185">Reference proteome</keyword>
<feature type="transmembrane region" description="Helical" evidence="3">
    <location>
        <begin position="170"/>
        <end position="189"/>
    </location>
</feature>
<protein>
    <submittedName>
        <fullName evidence="4">Uncharacterized protein</fullName>
    </submittedName>
</protein>
<name>A0A4D7AW13_9HYPH</name>
<feature type="transmembrane region" description="Helical" evidence="3">
    <location>
        <begin position="201"/>
        <end position="220"/>
    </location>
</feature>
<feature type="transmembrane region" description="Helical" evidence="3">
    <location>
        <begin position="66"/>
        <end position="86"/>
    </location>
</feature>
<evidence type="ECO:0000256" key="3">
    <source>
        <dbReference type="SAM" id="Phobius"/>
    </source>
</evidence>
<dbReference type="KEGG" id="pstg:E8M01_02320"/>
<sequence>MTIPTMPDLETKRGPDKKVLVSPAPGGPFAIALRDLAEAVRLAPVWLHAGWIDVVWRFRRTWIGPFWHTLGLAAFVLTMGVVWSTILRQDPLQYFRYVTVSLIVWALIASFVTEGTGILVAGQSTALSMRFPFFAFAFAHVWRALLLFAHHFLLYVLVMVGTLHSPGWPSLLAIPGLLLLTANGVWMSLLSGLLCLRWRDLAPATGTAMQIALFVTPVFWPKEMLGPQLAFAAELNPLFHMVRIVREPLLGITPPLVSWVWVASTLAAGSAVTLWAYGRHRDRIPYWY</sequence>
<organism evidence="4 5">
    <name type="scientific">Phreatobacter stygius</name>
    <dbReference type="NCBI Taxonomy" id="1940610"/>
    <lineage>
        <taxon>Bacteria</taxon>
        <taxon>Pseudomonadati</taxon>
        <taxon>Pseudomonadota</taxon>
        <taxon>Alphaproteobacteria</taxon>
        <taxon>Hyphomicrobiales</taxon>
        <taxon>Phreatobacteraceae</taxon>
        <taxon>Phreatobacter</taxon>
    </lineage>
</organism>
<dbReference type="EMBL" id="CP039690">
    <property type="protein sequence ID" value="QCI63173.1"/>
    <property type="molecule type" value="Genomic_DNA"/>
</dbReference>
<dbReference type="RefSeq" id="WP_136958635.1">
    <property type="nucleotide sequence ID" value="NZ_CP039690.1"/>
</dbReference>
<gene>
    <name evidence="4" type="ORF">E8M01_02320</name>
</gene>
<dbReference type="GO" id="GO:0015920">
    <property type="term" value="P:lipopolysaccharide transport"/>
    <property type="evidence" value="ECO:0007669"/>
    <property type="project" value="TreeGrafter"/>
</dbReference>
<keyword evidence="3" id="KW-0472">Membrane</keyword>
<dbReference type="OrthoDB" id="9796017at2"/>
<proteinExistence type="inferred from homology"/>
<evidence type="ECO:0000313" key="4">
    <source>
        <dbReference type="EMBL" id="QCI63173.1"/>
    </source>
</evidence>
<evidence type="ECO:0000256" key="1">
    <source>
        <dbReference type="ARBA" id="ARBA00007783"/>
    </source>
</evidence>
<keyword evidence="3" id="KW-1133">Transmembrane helix</keyword>
<feature type="transmembrane region" description="Helical" evidence="3">
    <location>
        <begin position="98"/>
        <end position="121"/>
    </location>
</feature>
<evidence type="ECO:0000313" key="5">
    <source>
        <dbReference type="Proteomes" id="UP000298781"/>
    </source>
</evidence>
<reference evidence="4 5" key="1">
    <citation type="submission" date="2019-04" db="EMBL/GenBank/DDBJ databases">
        <title>Phreatobacter aquaticus sp. nov.</title>
        <authorList>
            <person name="Choi A."/>
        </authorList>
    </citation>
    <scope>NUCLEOTIDE SEQUENCE [LARGE SCALE GENOMIC DNA]</scope>
    <source>
        <strain evidence="4 5">KCTC 52518</strain>
    </source>
</reference>
<dbReference type="Proteomes" id="UP000298781">
    <property type="component" value="Chromosome"/>
</dbReference>
<accession>A0A4D7AW13</accession>
<feature type="transmembrane region" description="Helical" evidence="3">
    <location>
        <begin position="133"/>
        <end position="158"/>
    </location>
</feature>
<keyword evidence="2" id="KW-0813">Transport</keyword>
<dbReference type="PANTHER" id="PTHR30413:SF10">
    <property type="entry name" value="CAPSULE POLYSACCHARIDE EXPORT INNER-MEMBRANE PROTEIN CTRC"/>
    <property type="match status" value="1"/>
</dbReference>
<keyword evidence="3" id="KW-0812">Transmembrane</keyword>
<feature type="transmembrane region" description="Helical" evidence="3">
    <location>
        <begin position="256"/>
        <end position="277"/>
    </location>
</feature>
<comment type="similarity">
    <text evidence="1">Belongs to the ABC-2 integral membrane protein family.</text>
</comment>